<gene>
    <name evidence="1" type="ORF">F7731_08945</name>
</gene>
<dbReference type="InterPro" id="IPR017853">
    <property type="entry name" value="GH"/>
</dbReference>
<protein>
    <recommendedName>
        <fullName evidence="3">Family 2 glycosyl transferase</fullName>
    </recommendedName>
</protein>
<dbReference type="SUPFAM" id="SSF51445">
    <property type="entry name" value="(Trans)glycosidases"/>
    <property type="match status" value="1"/>
</dbReference>
<dbReference type="AlphaFoldDB" id="A0A6L3VBA8"/>
<comment type="caution">
    <text evidence="1">The sequence shown here is derived from an EMBL/GenBank/DDBJ whole genome shotgun (WGS) entry which is preliminary data.</text>
</comment>
<organism evidence="1 2">
    <name type="scientific">Cytobacillus depressus</name>
    <dbReference type="NCBI Taxonomy" id="1602942"/>
    <lineage>
        <taxon>Bacteria</taxon>
        <taxon>Bacillati</taxon>
        <taxon>Bacillota</taxon>
        <taxon>Bacilli</taxon>
        <taxon>Bacillales</taxon>
        <taxon>Bacillaceae</taxon>
        <taxon>Cytobacillus</taxon>
    </lineage>
</organism>
<dbReference type="OrthoDB" id="916275at2"/>
<dbReference type="EMBL" id="WBOS01000003">
    <property type="protein sequence ID" value="KAB2336493.1"/>
    <property type="molecule type" value="Genomic_DNA"/>
</dbReference>
<reference evidence="1 2" key="1">
    <citation type="journal article" date="2016" name="Antonie Van Leeuwenhoek">
        <title>Bacillus depressus sp. nov., isolated from soil of a sunflower field.</title>
        <authorList>
            <person name="Wei X."/>
            <person name="Xin D."/>
            <person name="Xin Y."/>
            <person name="Zhang H."/>
            <person name="Wang T."/>
            <person name="Zhang J."/>
        </authorList>
    </citation>
    <scope>NUCLEOTIDE SEQUENCE [LARGE SCALE GENOMIC DNA]</scope>
    <source>
        <strain evidence="1 2">BZ1</strain>
    </source>
</reference>
<evidence type="ECO:0008006" key="3">
    <source>
        <dbReference type="Google" id="ProtNLM"/>
    </source>
</evidence>
<dbReference type="Proteomes" id="UP000481030">
    <property type="component" value="Unassembled WGS sequence"/>
</dbReference>
<name>A0A6L3VBA8_9BACI</name>
<evidence type="ECO:0000313" key="2">
    <source>
        <dbReference type="Proteomes" id="UP000481030"/>
    </source>
</evidence>
<accession>A0A6L3VBA8</accession>
<sequence>MNKLLTKSQLAVFSFIFFLLLAVTSPFWLWQLKANHPFSTLILGNDSENQGLAWLFNHEKAKKFSFLPNDQRVSTNYDVYYLADHEGSLNKEQLSELEKALIHSSGKTVISEYSTLASASTGPVSEKVKNLFNINWNGWAGKYFSDLASAEIPSWVKKNYEGKWTFNGSGIILVNQDGFVIVIEQKDLTGEGISFQYTKKGEKLLGSKLAADYKGWFQLVEARDEDEVAAVYQMPVSKEAKARLKSLGLPAQFPAVVLQQTAKYTSYYFAGDFSVEADAPGIYQTKGISWWKQHMAADDSFYWKAYVPMMKGLLANGLDLRKDQKQVEIMQIDGVQLNSRTNENSIQIQKNGQWENILVKGVNMGIAKPGTFPGETGITKDEYFRWFKAIGAMNANAIRVYTIHPPAFYEAFYEYNLIAEKPLYLFHGAWVNEENLVHYQDAFHPEVTDDFKQEIKHIIDIVHGQAKLPERPGHASGEYKYNISPYVLGFIIGIEWDPQAVVSTNEKHKGMKAFAGEFFRTHDASPFEIWLTQLMEFTTAYGMKTYQWQHSMSFTNWVTTDLLTHPAEPSENEDMVTVDPNHIIRTTNFHAGLFASYHVYPYYPDFLNYEKKYTEYIDSEGKKNNYAGYLHDLLSAHEMPVLIAEFGVPESRGLTHVNVDGMDQGFHSEKEQGEINKRLFESIVSEGAAGGLVFSWQDEWFKRTWNTMDYDNPDRRPFWSNRQTNEQHFGLLSFEPGAFEAKIYVDGDTADWEKMRAKPVYEDPSNAMYITSDEEDLFIRLDSQKPIDPNQINTDFLIDTIHDQGQTSLSLQNGKEIRTNFGVDFHISLSDRTQSRILIDSYYDSFYYHYGNLLKMIPKVDYASQKNNGIFHPIRLALNKELTIPSTGEKQPFLSYETGKLMFGNGNPLHQDFDSLTDISISKDRKTIELRLPWAILNMKDPSQKEVIGNLWEKGLTSSEKIKGIRLAVVMTDQDGKMTSFPKMTNGMLLAEDTATYTWDNWDQPAYHERLKDSYWIMKEVFQNH</sequence>
<evidence type="ECO:0000313" key="1">
    <source>
        <dbReference type="EMBL" id="KAB2336493.1"/>
    </source>
</evidence>
<dbReference type="Gene3D" id="3.20.20.80">
    <property type="entry name" value="Glycosidases"/>
    <property type="match status" value="2"/>
</dbReference>
<dbReference type="RefSeq" id="WP_151534446.1">
    <property type="nucleotide sequence ID" value="NZ_WBOS01000003.1"/>
</dbReference>
<proteinExistence type="predicted"/>
<keyword evidence="2" id="KW-1185">Reference proteome</keyword>